<dbReference type="GO" id="GO:0019632">
    <property type="term" value="P:shikimate metabolic process"/>
    <property type="evidence" value="ECO:0007669"/>
    <property type="project" value="InterPro"/>
</dbReference>
<dbReference type="SUPFAM" id="SSF51735">
    <property type="entry name" value="NAD(P)-binding Rossmann-fold domains"/>
    <property type="match status" value="1"/>
</dbReference>
<evidence type="ECO:0000256" key="7">
    <source>
        <dbReference type="ARBA" id="ARBA00049442"/>
    </source>
</evidence>
<comment type="function">
    <text evidence="8">Involved in the biosynthesis of the chorismate, which leads to the biosynthesis of aromatic amino acids. Catalyzes the reversible NADPH linked reduction of 3-dehydroshikimate (DHSA) to yield shikimate (SA).</text>
</comment>
<dbReference type="PANTHER" id="PTHR21089:SF1">
    <property type="entry name" value="BIFUNCTIONAL 3-DEHYDROQUINATE DEHYDRATASE_SHIKIMATE DEHYDROGENASE, CHLOROPLASTIC"/>
    <property type="match status" value="1"/>
</dbReference>
<dbReference type="Pfam" id="PF18317">
    <property type="entry name" value="SDH_C"/>
    <property type="match status" value="1"/>
</dbReference>
<evidence type="ECO:0000256" key="5">
    <source>
        <dbReference type="ARBA" id="ARBA00023002"/>
    </source>
</evidence>
<dbReference type="InterPro" id="IPR022893">
    <property type="entry name" value="Shikimate_DH_fam"/>
</dbReference>
<dbReference type="GO" id="GO:0009073">
    <property type="term" value="P:aromatic amino acid family biosynthetic process"/>
    <property type="evidence" value="ECO:0007669"/>
    <property type="project" value="UniProtKB-KW"/>
</dbReference>
<dbReference type="RefSeq" id="WP_094076205.1">
    <property type="nucleotide sequence ID" value="NZ_NBYO01000001.1"/>
</dbReference>
<evidence type="ECO:0000313" key="12">
    <source>
        <dbReference type="EMBL" id="OXT02247.1"/>
    </source>
</evidence>
<dbReference type="InterPro" id="IPR013708">
    <property type="entry name" value="Shikimate_DH-bd_N"/>
</dbReference>
<feature type="active site" description="Proton acceptor" evidence="8">
    <location>
        <position position="69"/>
    </location>
</feature>
<dbReference type="InterPro" id="IPR046346">
    <property type="entry name" value="Aminoacid_DH-like_N_sf"/>
</dbReference>
<dbReference type="Proteomes" id="UP000215405">
    <property type="component" value="Unassembled WGS sequence"/>
</dbReference>
<dbReference type="CDD" id="cd01065">
    <property type="entry name" value="NAD_bind_Shikimate_DH"/>
    <property type="match status" value="1"/>
</dbReference>
<feature type="binding site" evidence="8">
    <location>
        <begin position="18"/>
        <end position="20"/>
    </location>
    <ligand>
        <name>shikimate</name>
        <dbReference type="ChEBI" id="CHEBI:36208"/>
    </ligand>
</feature>
<dbReference type="GO" id="GO:0009423">
    <property type="term" value="P:chorismate biosynthetic process"/>
    <property type="evidence" value="ECO:0007669"/>
    <property type="project" value="UniProtKB-UniRule"/>
</dbReference>
<keyword evidence="5 8" id="KW-0560">Oxidoreductase</keyword>
<evidence type="ECO:0000256" key="2">
    <source>
        <dbReference type="ARBA" id="ARBA00012962"/>
    </source>
</evidence>
<feature type="binding site" evidence="8">
    <location>
        <begin position="131"/>
        <end position="135"/>
    </location>
    <ligand>
        <name>NADP(+)</name>
        <dbReference type="ChEBI" id="CHEBI:58349"/>
    </ligand>
</feature>
<reference evidence="13" key="1">
    <citation type="journal article" date="2017" name="Int. J. Syst. Evol. Microbiol.">
        <title>Notoacmeibacter marinus gen. nov., sp. nov., isolated from the gut of a limpet and proposal of Notoacmeibacteraceae fam. nov. in the order Rhizobiales of the class Alphaproteobacteria.</title>
        <authorList>
            <person name="Huang Z."/>
            <person name="Guo F."/>
            <person name="Lai Q."/>
        </authorList>
    </citation>
    <scope>NUCLEOTIDE SEQUENCE [LARGE SCALE GENOMIC DNA]</scope>
    <source>
        <strain evidence="13">XMTR2A4</strain>
    </source>
</reference>
<feature type="binding site" evidence="8">
    <location>
        <position position="90"/>
    </location>
    <ligand>
        <name>shikimate</name>
        <dbReference type="ChEBI" id="CHEBI:36208"/>
    </ligand>
</feature>
<evidence type="ECO:0000259" key="10">
    <source>
        <dbReference type="Pfam" id="PF08501"/>
    </source>
</evidence>
<dbReference type="InterPro" id="IPR006151">
    <property type="entry name" value="Shikm_DH/Glu-tRNA_Rdtase"/>
</dbReference>
<dbReference type="Pfam" id="PF08501">
    <property type="entry name" value="Shikimate_dh_N"/>
    <property type="match status" value="1"/>
</dbReference>
<evidence type="ECO:0000313" key="13">
    <source>
        <dbReference type="Proteomes" id="UP000215405"/>
    </source>
</evidence>
<dbReference type="GO" id="GO:0050661">
    <property type="term" value="F:NADP binding"/>
    <property type="evidence" value="ECO:0007669"/>
    <property type="project" value="InterPro"/>
</dbReference>
<dbReference type="AlphaFoldDB" id="A0A231V2A6"/>
<dbReference type="PANTHER" id="PTHR21089">
    <property type="entry name" value="SHIKIMATE DEHYDROGENASE"/>
    <property type="match status" value="1"/>
</dbReference>
<evidence type="ECO:0000256" key="1">
    <source>
        <dbReference type="ARBA" id="ARBA00004871"/>
    </source>
</evidence>
<proteinExistence type="inferred from homology"/>
<feature type="domain" description="Quinate/shikimate 5-dehydrogenase/glutamyl-tRNA reductase" evidence="9">
    <location>
        <begin position="124"/>
        <end position="194"/>
    </location>
</feature>
<comment type="similarity">
    <text evidence="8">Belongs to the shikimate dehydrogenase family.</text>
</comment>
<keyword evidence="3 8" id="KW-0028">Amino-acid biosynthesis</keyword>
<organism evidence="12 13">
    <name type="scientific">Notoacmeibacter marinus</name>
    <dbReference type="NCBI Taxonomy" id="1876515"/>
    <lineage>
        <taxon>Bacteria</taxon>
        <taxon>Pseudomonadati</taxon>
        <taxon>Pseudomonadota</taxon>
        <taxon>Alphaproteobacteria</taxon>
        <taxon>Hyphomicrobiales</taxon>
        <taxon>Notoacmeibacteraceae</taxon>
        <taxon>Notoacmeibacter</taxon>
    </lineage>
</organism>
<dbReference type="InterPro" id="IPR011342">
    <property type="entry name" value="Shikimate_DH"/>
</dbReference>
<dbReference type="HAMAP" id="MF_00222">
    <property type="entry name" value="Shikimate_DH_AroE"/>
    <property type="match status" value="1"/>
</dbReference>
<feature type="binding site" evidence="8">
    <location>
        <position position="81"/>
    </location>
    <ligand>
        <name>NADP(+)</name>
        <dbReference type="ChEBI" id="CHEBI:58349"/>
    </ligand>
</feature>
<dbReference type="Pfam" id="PF01488">
    <property type="entry name" value="Shikimate_DH"/>
    <property type="match status" value="1"/>
</dbReference>
<evidence type="ECO:0000256" key="6">
    <source>
        <dbReference type="ARBA" id="ARBA00023141"/>
    </source>
</evidence>
<comment type="catalytic activity">
    <reaction evidence="7 8">
        <text>shikimate + NADP(+) = 3-dehydroshikimate + NADPH + H(+)</text>
        <dbReference type="Rhea" id="RHEA:17737"/>
        <dbReference type="ChEBI" id="CHEBI:15378"/>
        <dbReference type="ChEBI" id="CHEBI:16630"/>
        <dbReference type="ChEBI" id="CHEBI:36208"/>
        <dbReference type="ChEBI" id="CHEBI:57783"/>
        <dbReference type="ChEBI" id="CHEBI:58349"/>
        <dbReference type="EC" id="1.1.1.25"/>
    </reaction>
</comment>
<feature type="domain" description="SDH C-terminal" evidence="11">
    <location>
        <begin position="244"/>
        <end position="266"/>
    </location>
</feature>
<evidence type="ECO:0000259" key="9">
    <source>
        <dbReference type="Pfam" id="PF01488"/>
    </source>
</evidence>
<dbReference type="SUPFAM" id="SSF53223">
    <property type="entry name" value="Aminoacid dehydrogenase-like, N-terminal domain"/>
    <property type="match status" value="1"/>
</dbReference>
<comment type="subunit">
    <text evidence="8">Homodimer.</text>
</comment>
<protein>
    <recommendedName>
        <fullName evidence="2 8">Shikimate dehydrogenase (NADP(+))</fullName>
        <shortName evidence="8">SDH</shortName>
        <ecNumber evidence="2 8">1.1.1.25</ecNumber>
    </recommendedName>
</protein>
<accession>A0A231V2A6</accession>
<feature type="domain" description="Shikimate dehydrogenase substrate binding N-terminal" evidence="10">
    <location>
        <begin position="10"/>
        <end position="92"/>
    </location>
</feature>
<keyword evidence="13" id="KW-1185">Reference proteome</keyword>
<dbReference type="EC" id="1.1.1.25" evidence="2 8"/>
<feature type="binding site" evidence="8">
    <location>
        <position position="221"/>
    </location>
    <ligand>
        <name>NADP(+)</name>
        <dbReference type="ChEBI" id="CHEBI:58349"/>
    </ligand>
</feature>
<evidence type="ECO:0000256" key="4">
    <source>
        <dbReference type="ARBA" id="ARBA00022857"/>
    </source>
</evidence>
<dbReference type="GO" id="GO:0004764">
    <property type="term" value="F:shikimate 3-dehydrogenase (NADP+) activity"/>
    <property type="evidence" value="ECO:0007669"/>
    <property type="project" value="UniProtKB-UniRule"/>
</dbReference>
<dbReference type="Gene3D" id="3.40.50.10860">
    <property type="entry name" value="Leucine Dehydrogenase, chain A, domain 1"/>
    <property type="match status" value="1"/>
</dbReference>
<feature type="binding site" evidence="8">
    <location>
        <position position="105"/>
    </location>
    <ligand>
        <name>shikimate</name>
        <dbReference type="ChEBI" id="CHEBI:36208"/>
    </ligand>
</feature>
<dbReference type="EMBL" id="NBYO01000001">
    <property type="protein sequence ID" value="OXT02247.1"/>
    <property type="molecule type" value="Genomic_DNA"/>
</dbReference>
<comment type="pathway">
    <text evidence="1 8">Metabolic intermediate biosynthesis; chorismate biosynthesis; chorismate from D-erythrose 4-phosphate and phosphoenolpyruvate: step 4/7.</text>
</comment>
<evidence type="ECO:0000259" key="11">
    <source>
        <dbReference type="Pfam" id="PF18317"/>
    </source>
</evidence>
<feature type="binding site" evidence="8">
    <location>
        <position position="223"/>
    </location>
    <ligand>
        <name>shikimate</name>
        <dbReference type="ChEBI" id="CHEBI:36208"/>
    </ligand>
</feature>
<feature type="binding site" evidence="8">
    <location>
        <position position="251"/>
    </location>
    <ligand>
        <name>shikimate</name>
        <dbReference type="ChEBI" id="CHEBI:36208"/>
    </ligand>
</feature>
<dbReference type="UniPathway" id="UPA00053">
    <property type="reaction ID" value="UER00087"/>
</dbReference>
<comment type="caution">
    <text evidence="12">The sequence shown here is derived from an EMBL/GenBank/DDBJ whole genome shotgun (WGS) entry which is preliminary data.</text>
</comment>
<keyword evidence="6 8" id="KW-0057">Aromatic amino acid biosynthesis</keyword>
<name>A0A231V2A6_9HYPH</name>
<feature type="binding site" evidence="8">
    <location>
        <begin position="155"/>
        <end position="160"/>
    </location>
    <ligand>
        <name>NADP(+)</name>
        <dbReference type="ChEBI" id="CHEBI:58349"/>
    </ligand>
</feature>
<dbReference type="InterPro" id="IPR041121">
    <property type="entry name" value="SDH_C"/>
</dbReference>
<evidence type="ECO:0000256" key="8">
    <source>
        <dbReference type="HAMAP-Rule" id="MF_00222"/>
    </source>
</evidence>
<dbReference type="GO" id="GO:0005829">
    <property type="term" value="C:cytosol"/>
    <property type="evidence" value="ECO:0007669"/>
    <property type="project" value="TreeGrafter"/>
</dbReference>
<dbReference type="Gene3D" id="3.40.50.720">
    <property type="entry name" value="NAD(P)-binding Rossmann-like Domain"/>
    <property type="match status" value="1"/>
</dbReference>
<keyword evidence="4 8" id="KW-0521">NADP</keyword>
<dbReference type="NCBIfam" id="TIGR00507">
    <property type="entry name" value="aroE"/>
    <property type="match status" value="1"/>
</dbReference>
<dbReference type="InterPro" id="IPR036291">
    <property type="entry name" value="NAD(P)-bd_dom_sf"/>
</dbReference>
<feature type="binding site" evidence="8">
    <location>
        <position position="244"/>
    </location>
    <ligand>
        <name>NADP(+)</name>
        <dbReference type="ChEBI" id="CHEBI:58349"/>
    </ligand>
</feature>
<evidence type="ECO:0000256" key="3">
    <source>
        <dbReference type="ARBA" id="ARBA00022605"/>
    </source>
</evidence>
<feature type="binding site" evidence="8">
    <location>
        <position position="65"/>
    </location>
    <ligand>
        <name>shikimate</name>
        <dbReference type="ChEBI" id="CHEBI:36208"/>
    </ligand>
</feature>
<sequence length="282" mass="30654">MTETIIRAGVIGHPIGHSRSPLIHRSWLARHRIDGRYDAHDISPADLISFVAAMRDGAMAGCNVTIPHKETVLAHLDRLTDTARTIGAVNTVWREGDRLIGDNTDTYGFAANLDEHAPDWDRAGGRALVLGAGGAALAIVHALIERGFAAVNIANRTPDRAQRLADRFGGPCRAVALDDPDLYRDANLVVNTTSLTMGEQMDERPWPGLERLADGATVTDIVYTPLKTSLLNAAERQGFRTVDGLGMLLHQAVPGFERWFGVRPAVTPALREQLVADLDRHA</sequence>
<dbReference type="NCBIfam" id="NF001312">
    <property type="entry name" value="PRK00258.1-4"/>
    <property type="match status" value="1"/>
</dbReference>
<gene>
    <name evidence="8" type="primary">aroE</name>
    <name evidence="12" type="ORF">B7H23_04860</name>
</gene>
<dbReference type="GO" id="GO:0008652">
    <property type="term" value="P:amino acid biosynthetic process"/>
    <property type="evidence" value="ECO:0007669"/>
    <property type="project" value="UniProtKB-KW"/>
</dbReference>